<comment type="caution">
    <text evidence="1">The sequence shown here is derived from an EMBL/GenBank/DDBJ whole genome shotgun (WGS) entry which is preliminary data.</text>
</comment>
<protein>
    <submittedName>
        <fullName evidence="1">Uncharacterized protein</fullName>
    </submittedName>
</protein>
<dbReference type="AlphaFoldDB" id="A0AAV9DD37"/>
<dbReference type="Proteomes" id="UP001180020">
    <property type="component" value="Unassembled WGS sequence"/>
</dbReference>
<name>A0AAV9DD37_ACOCL</name>
<proteinExistence type="predicted"/>
<keyword evidence="2" id="KW-1185">Reference proteome</keyword>
<reference evidence="1" key="2">
    <citation type="submission" date="2023-06" db="EMBL/GenBank/DDBJ databases">
        <authorList>
            <person name="Ma L."/>
            <person name="Liu K.-W."/>
            <person name="Li Z."/>
            <person name="Hsiao Y.-Y."/>
            <person name="Qi Y."/>
            <person name="Fu T."/>
            <person name="Tang G."/>
            <person name="Zhang D."/>
            <person name="Sun W.-H."/>
            <person name="Liu D.-K."/>
            <person name="Li Y."/>
            <person name="Chen G.-Z."/>
            <person name="Liu X.-D."/>
            <person name="Liao X.-Y."/>
            <person name="Jiang Y.-T."/>
            <person name="Yu X."/>
            <person name="Hao Y."/>
            <person name="Huang J."/>
            <person name="Zhao X.-W."/>
            <person name="Ke S."/>
            <person name="Chen Y.-Y."/>
            <person name="Wu W.-L."/>
            <person name="Hsu J.-L."/>
            <person name="Lin Y.-F."/>
            <person name="Huang M.-D."/>
            <person name="Li C.-Y."/>
            <person name="Huang L."/>
            <person name="Wang Z.-W."/>
            <person name="Zhao X."/>
            <person name="Zhong W.-Y."/>
            <person name="Peng D.-H."/>
            <person name="Ahmad S."/>
            <person name="Lan S."/>
            <person name="Zhang J.-S."/>
            <person name="Tsai W.-C."/>
            <person name="Van De Peer Y."/>
            <person name="Liu Z.-J."/>
        </authorList>
    </citation>
    <scope>NUCLEOTIDE SEQUENCE</scope>
    <source>
        <strain evidence="1">CP</strain>
        <tissue evidence="1">Leaves</tissue>
    </source>
</reference>
<evidence type="ECO:0000313" key="2">
    <source>
        <dbReference type="Proteomes" id="UP001180020"/>
    </source>
</evidence>
<accession>A0AAV9DD37</accession>
<organism evidence="1 2">
    <name type="scientific">Acorus calamus</name>
    <name type="common">Sweet flag</name>
    <dbReference type="NCBI Taxonomy" id="4465"/>
    <lineage>
        <taxon>Eukaryota</taxon>
        <taxon>Viridiplantae</taxon>
        <taxon>Streptophyta</taxon>
        <taxon>Embryophyta</taxon>
        <taxon>Tracheophyta</taxon>
        <taxon>Spermatophyta</taxon>
        <taxon>Magnoliopsida</taxon>
        <taxon>Liliopsida</taxon>
        <taxon>Acoraceae</taxon>
        <taxon>Acorus</taxon>
    </lineage>
</organism>
<sequence>MEKIRRSFYWAGEGGLAKQHQVAWSTICSPIDEGGLGIKRISDWNSAAPSTRFWELATGHPSLWADWMSRSTRNLNFENAPLKMETLLLQNTLRRFLECTTLKNRGYPSLLLGNRVADLLASYQSPIGQSLFDPSSFWKDLELLQKDDREGHSINVWTDPWLNGRGLKHWLSAMQDLFAGLTLINRGFLRELSSPSKIGALTLLIL</sequence>
<gene>
    <name evidence="1" type="ORF">QJS10_CPB14g01330</name>
</gene>
<reference evidence="1" key="1">
    <citation type="journal article" date="2023" name="Nat. Commun.">
        <title>Diploid and tetraploid genomes of Acorus and the evolution of monocots.</title>
        <authorList>
            <person name="Ma L."/>
            <person name="Liu K.W."/>
            <person name="Li Z."/>
            <person name="Hsiao Y.Y."/>
            <person name="Qi Y."/>
            <person name="Fu T."/>
            <person name="Tang G.D."/>
            <person name="Zhang D."/>
            <person name="Sun W.H."/>
            <person name="Liu D.K."/>
            <person name="Li Y."/>
            <person name="Chen G.Z."/>
            <person name="Liu X.D."/>
            <person name="Liao X.Y."/>
            <person name="Jiang Y.T."/>
            <person name="Yu X."/>
            <person name="Hao Y."/>
            <person name="Huang J."/>
            <person name="Zhao X.W."/>
            <person name="Ke S."/>
            <person name="Chen Y.Y."/>
            <person name="Wu W.L."/>
            <person name="Hsu J.L."/>
            <person name="Lin Y.F."/>
            <person name="Huang M.D."/>
            <person name="Li C.Y."/>
            <person name="Huang L."/>
            <person name="Wang Z.W."/>
            <person name="Zhao X."/>
            <person name="Zhong W.Y."/>
            <person name="Peng D.H."/>
            <person name="Ahmad S."/>
            <person name="Lan S."/>
            <person name="Zhang J.S."/>
            <person name="Tsai W.C."/>
            <person name="Van de Peer Y."/>
            <person name="Liu Z.J."/>
        </authorList>
    </citation>
    <scope>NUCLEOTIDE SEQUENCE</scope>
    <source>
        <strain evidence="1">CP</strain>
    </source>
</reference>
<evidence type="ECO:0000313" key="1">
    <source>
        <dbReference type="EMBL" id="KAK1299125.1"/>
    </source>
</evidence>
<dbReference type="EMBL" id="JAUJYO010000014">
    <property type="protein sequence ID" value="KAK1299125.1"/>
    <property type="molecule type" value="Genomic_DNA"/>
</dbReference>